<feature type="region of interest" description="Disordered" evidence="2">
    <location>
        <begin position="234"/>
        <end position="253"/>
    </location>
</feature>
<dbReference type="GO" id="GO:0009083">
    <property type="term" value="P:branched-chain amino acid catabolic process"/>
    <property type="evidence" value="ECO:0007669"/>
    <property type="project" value="TreeGrafter"/>
</dbReference>
<evidence type="ECO:0000313" key="4">
    <source>
        <dbReference type="EMBL" id="GFY80198.1"/>
    </source>
</evidence>
<feature type="compositionally biased region" description="Basic and acidic residues" evidence="2">
    <location>
        <begin position="234"/>
        <end position="246"/>
    </location>
</feature>
<dbReference type="SUPFAM" id="SSF52518">
    <property type="entry name" value="Thiamin diphosphate-binding fold (THDP-binding)"/>
    <property type="match status" value="1"/>
</dbReference>
<dbReference type="InterPro" id="IPR029061">
    <property type="entry name" value="THDP-binding"/>
</dbReference>
<dbReference type="OrthoDB" id="3845at2759"/>
<organism evidence="4 5">
    <name type="scientific">Actinidia rufa</name>
    <dbReference type="NCBI Taxonomy" id="165716"/>
    <lineage>
        <taxon>Eukaryota</taxon>
        <taxon>Viridiplantae</taxon>
        <taxon>Streptophyta</taxon>
        <taxon>Embryophyta</taxon>
        <taxon>Tracheophyta</taxon>
        <taxon>Spermatophyta</taxon>
        <taxon>Magnoliopsida</taxon>
        <taxon>eudicotyledons</taxon>
        <taxon>Gunneridae</taxon>
        <taxon>Pentapetalae</taxon>
        <taxon>asterids</taxon>
        <taxon>Ericales</taxon>
        <taxon>Actinidiaceae</taxon>
        <taxon>Actinidia</taxon>
    </lineage>
</organism>
<evidence type="ECO:0000256" key="2">
    <source>
        <dbReference type="SAM" id="MobiDB-lite"/>
    </source>
</evidence>
<feature type="domain" description="Dehydrogenase E1 component" evidence="3">
    <location>
        <begin position="35"/>
        <end position="73"/>
    </location>
</feature>
<feature type="domain" description="Dehydrogenase E1 component" evidence="3">
    <location>
        <begin position="123"/>
        <end position="204"/>
    </location>
</feature>
<dbReference type="InterPro" id="IPR001017">
    <property type="entry name" value="DH_E1"/>
</dbReference>
<proteinExistence type="predicted"/>
<evidence type="ECO:0000313" key="5">
    <source>
        <dbReference type="Proteomes" id="UP000585474"/>
    </source>
</evidence>
<dbReference type="Pfam" id="PF00676">
    <property type="entry name" value="E1_dh"/>
    <property type="match status" value="2"/>
</dbReference>
<evidence type="ECO:0000259" key="3">
    <source>
        <dbReference type="Pfam" id="PF00676"/>
    </source>
</evidence>
<gene>
    <name evidence="4" type="ORF">Acr_01g0000070</name>
</gene>
<reference evidence="4 5" key="1">
    <citation type="submission" date="2019-07" db="EMBL/GenBank/DDBJ databases">
        <title>De Novo Assembly of kiwifruit Actinidia rufa.</title>
        <authorList>
            <person name="Sugita-Konishi S."/>
            <person name="Sato K."/>
            <person name="Mori E."/>
            <person name="Abe Y."/>
            <person name="Kisaki G."/>
            <person name="Hamano K."/>
            <person name="Suezawa K."/>
            <person name="Otani M."/>
            <person name="Fukuda T."/>
            <person name="Manabe T."/>
            <person name="Gomi K."/>
            <person name="Tabuchi M."/>
            <person name="Akimitsu K."/>
            <person name="Kataoka I."/>
        </authorList>
    </citation>
    <scope>NUCLEOTIDE SEQUENCE [LARGE SCALE GENOMIC DNA]</scope>
    <source>
        <strain evidence="5">cv. Fuchu</strain>
    </source>
</reference>
<dbReference type="Proteomes" id="UP000585474">
    <property type="component" value="Unassembled WGS sequence"/>
</dbReference>
<dbReference type="EMBL" id="BJWL01000001">
    <property type="protein sequence ID" value="GFY80198.1"/>
    <property type="molecule type" value="Genomic_DNA"/>
</dbReference>
<keyword evidence="1" id="KW-0560">Oxidoreductase</keyword>
<dbReference type="PANTHER" id="PTHR43380">
    <property type="entry name" value="2-OXOISOVALERATE DEHYDROGENASE SUBUNIT ALPHA, MITOCHONDRIAL"/>
    <property type="match status" value="1"/>
</dbReference>
<accession>A0A7J0E1C0</accession>
<dbReference type="GO" id="GO:0016624">
    <property type="term" value="F:oxidoreductase activity, acting on the aldehyde or oxo group of donors, disulfide as acceptor"/>
    <property type="evidence" value="ECO:0007669"/>
    <property type="project" value="InterPro"/>
</dbReference>
<dbReference type="PANTHER" id="PTHR43380:SF11">
    <property type="entry name" value="2-OXOISOVALERATE DEHYDROGENASE SUBUNIT ALPHA 2, MITOCHONDRIAL"/>
    <property type="match status" value="1"/>
</dbReference>
<dbReference type="AlphaFoldDB" id="A0A7J0E1C0"/>
<sequence>MHVYISHQRTWEKVKVENTGVRALRYAIAANQDWPGTQLPHAVGAAYALKMDDRDSCTVTYFGDGGTSELSLMQQFMLGRFSRCFEFCGGYGGPTYFYLLKQWVGHQHPSQINFEVFLPLLICDGIAVRGQAYGVCSICVDGNDALAMFSAVEAARRMAINEYRPVLMEAITYRAGHHSTSDDSTKYRAAEETEWWRIAQDPLLDAIQVVEKVEKPPTADIFADVYDVPPSNLRKQERLLERDHRKTPTRLST</sequence>
<keyword evidence="5" id="KW-1185">Reference proteome</keyword>
<comment type="caution">
    <text evidence="4">The sequence shown here is derived from an EMBL/GenBank/DDBJ whole genome shotgun (WGS) entry which is preliminary data.</text>
</comment>
<name>A0A7J0E1C0_9ERIC</name>
<dbReference type="InterPro" id="IPR050771">
    <property type="entry name" value="Alpha-ketoacid_DH_E1_comp"/>
</dbReference>
<evidence type="ECO:0000256" key="1">
    <source>
        <dbReference type="ARBA" id="ARBA00023002"/>
    </source>
</evidence>
<protein>
    <submittedName>
        <fullName evidence="4">Thiamin diphosphate-binding fold (THDP-binding) superfamily protein</fullName>
    </submittedName>
</protein>
<dbReference type="Gene3D" id="3.40.50.970">
    <property type="match status" value="1"/>
</dbReference>